<name>A0ABN9VXT9_9DINO</name>
<keyword evidence="2" id="KW-1133">Transmembrane helix</keyword>
<organism evidence="3 4">
    <name type="scientific">Prorocentrum cordatum</name>
    <dbReference type="NCBI Taxonomy" id="2364126"/>
    <lineage>
        <taxon>Eukaryota</taxon>
        <taxon>Sar</taxon>
        <taxon>Alveolata</taxon>
        <taxon>Dinophyceae</taxon>
        <taxon>Prorocentrales</taxon>
        <taxon>Prorocentraceae</taxon>
        <taxon>Prorocentrum</taxon>
    </lineage>
</organism>
<keyword evidence="2" id="KW-0472">Membrane</keyword>
<reference evidence="3" key="1">
    <citation type="submission" date="2023-10" db="EMBL/GenBank/DDBJ databases">
        <authorList>
            <person name="Chen Y."/>
            <person name="Shah S."/>
            <person name="Dougan E. K."/>
            <person name="Thang M."/>
            <person name="Chan C."/>
        </authorList>
    </citation>
    <scope>NUCLEOTIDE SEQUENCE [LARGE SCALE GENOMIC DNA]</scope>
</reference>
<feature type="transmembrane region" description="Helical" evidence="2">
    <location>
        <begin position="271"/>
        <end position="292"/>
    </location>
</feature>
<gene>
    <name evidence="3" type="ORF">PCOR1329_LOCUS61501</name>
</gene>
<feature type="region of interest" description="Disordered" evidence="1">
    <location>
        <begin position="192"/>
        <end position="267"/>
    </location>
</feature>
<proteinExistence type="predicted"/>
<accession>A0ABN9VXT9</accession>
<evidence type="ECO:0000313" key="4">
    <source>
        <dbReference type="Proteomes" id="UP001189429"/>
    </source>
</evidence>
<dbReference type="EMBL" id="CAUYUJ010017738">
    <property type="protein sequence ID" value="CAK0877443.1"/>
    <property type="molecule type" value="Genomic_DNA"/>
</dbReference>
<sequence>PFRRAARRRRAAGLGAGVRSACAELPGGRAAAFALAGQLCADLGRCLPWGVAAPLAGRPGPCPACPEPAKAVGRLARPEARWLHGLFGIPGLRATVVSPDHDPVVEWFSEGKDDIRSWCRVGLGRVLIRADGDIAPVAGGAKRRVHDVAAPLTLAELRSSRDSRPGCPLLAMMLILLSLRRVLQMAAAERRSPREALQGRQGQAQGVQQRPRVAAGPGSPRQEVQPVSSPSCSEEAEAQPPALGQQGVVSSWRRSCPRRPGRARRRRAGRFLLVAAPAAAAGAAAAGGAAAAPAAADGGAGPAAALAGA</sequence>
<protein>
    <submittedName>
        <fullName evidence="3">Uncharacterized protein</fullName>
    </submittedName>
</protein>
<evidence type="ECO:0000256" key="2">
    <source>
        <dbReference type="SAM" id="Phobius"/>
    </source>
</evidence>
<keyword evidence="2" id="KW-0812">Transmembrane</keyword>
<feature type="non-terminal residue" evidence="3">
    <location>
        <position position="309"/>
    </location>
</feature>
<dbReference type="Proteomes" id="UP001189429">
    <property type="component" value="Unassembled WGS sequence"/>
</dbReference>
<comment type="caution">
    <text evidence="3">The sequence shown here is derived from an EMBL/GenBank/DDBJ whole genome shotgun (WGS) entry which is preliminary data.</text>
</comment>
<evidence type="ECO:0000313" key="3">
    <source>
        <dbReference type="EMBL" id="CAK0877443.1"/>
    </source>
</evidence>
<feature type="region of interest" description="Disordered" evidence="1">
    <location>
        <begin position="284"/>
        <end position="309"/>
    </location>
</feature>
<feature type="compositionally biased region" description="Low complexity" evidence="1">
    <location>
        <begin position="198"/>
        <end position="215"/>
    </location>
</feature>
<feature type="compositionally biased region" description="Basic residues" evidence="1">
    <location>
        <begin position="255"/>
        <end position="267"/>
    </location>
</feature>
<keyword evidence="4" id="KW-1185">Reference proteome</keyword>
<feature type="non-terminal residue" evidence="3">
    <location>
        <position position="1"/>
    </location>
</feature>
<evidence type="ECO:0000256" key="1">
    <source>
        <dbReference type="SAM" id="MobiDB-lite"/>
    </source>
</evidence>